<sequence>MSLVDEVHVPVGMVWEDLQRPRPCCSTMQHRRNEMSTTIADTRRSVGWTVRDLAENLGVAPSTVTRMEQSERDDRIQLGTLKRALAVMGRRPRVEVVNTRREERVTMELHRTLANRLRTDPQAVLDVVPDNLVRLRARLRSPIGQKWVDRWAELVDSPVDLLILGMLADTPEGRELRQNSPFAGALTQGERVAAIERANQE</sequence>
<accession>A0A4V3ICZ5</accession>
<comment type="caution">
    <text evidence="2">The sequence shown here is derived from an EMBL/GenBank/DDBJ whole genome shotgun (WGS) entry which is preliminary data.</text>
</comment>
<dbReference type="InterPro" id="IPR010982">
    <property type="entry name" value="Lambda_DNA-bd_dom_sf"/>
</dbReference>
<evidence type="ECO:0000313" key="2">
    <source>
        <dbReference type="EMBL" id="TFC03996.1"/>
    </source>
</evidence>
<dbReference type="Proteomes" id="UP000297643">
    <property type="component" value="Unassembled WGS sequence"/>
</dbReference>
<dbReference type="SUPFAM" id="SSF47413">
    <property type="entry name" value="lambda repressor-like DNA-binding domains"/>
    <property type="match status" value="1"/>
</dbReference>
<reference evidence="2 3" key="1">
    <citation type="submission" date="2019-03" db="EMBL/GenBank/DDBJ databases">
        <title>Genomics of glacier-inhabiting Cryobacterium strains.</title>
        <authorList>
            <person name="Liu Q."/>
            <person name="Xin Y.-H."/>
        </authorList>
    </citation>
    <scope>NUCLEOTIDE SEQUENCE [LARGE SCALE GENOMIC DNA]</scope>
    <source>
        <strain evidence="2 3">RHLT2-21</strain>
    </source>
</reference>
<evidence type="ECO:0000259" key="1">
    <source>
        <dbReference type="SMART" id="SM00530"/>
    </source>
</evidence>
<gene>
    <name evidence="2" type="ORF">E3O32_08990</name>
</gene>
<dbReference type="InterPro" id="IPR001387">
    <property type="entry name" value="Cro/C1-type_HTH"/>
</dbReference>
<protein>
    <submittedName>
        <fullName evidence="2">XRE family transcriptional regulator</fullName>
    </submittedName>
</protein>
<keyword evidence="3" id="KW-1185">Reference proteome</keyword>
<dbReference type="Gene3D" id="1.10.260.40">
    <property type="entry name" value="lambda repressor-like DNA-binding domains"/>
    <property type="match status" value="1"/>
</dbReference>
<organism evidence="2 3">
    <name type="scientific">Cryobacterium mannosilyticum</name>
    <dbReference type="NCBI Taxonomy" id="1259190"/>
    <lineage>
        <taxon>Bacteria</taxon>
        <taxon>Bacillati</taxon>
        <taxon>Actinomycetota</taxon>
        <taxon>Actinomycetes</taxon>
        <taxon>Micrococcales</taxon>
        <taxon>Microbacteriaceae</taxon>
        <taxon>Cryobacterium</taxon>
    </lineage>
</organism>
<feature type="domain" description="HTH cro/C1-type" evidence="1">
    <location>
        <begin position="38"/>
        <end position="95"/>
    </location>
</feature>
<dbReference type="Pfam" id="PF13560">
    <property type="entry name" value="HTH_31"/>
    <property type="match status" value="1"/>
</dbReference>
<dbReference type="SMART" id="SM00530">
    <property type="entry name" value="HTH_XRE"/>
    <property type="match status" value="1"/>
</dbReference>
<proteinExistence type="predicted"/>
<dbReference type="CDD" id="cd00093">
    <property type="entry name" value="HTH_XRE"/>
    <property type="match status" value="1"/>
</dbReference>
<evidence type="ECO:0000313" key="3">
    <source>
        <dbReference type="Proteomes" id="UP000297643"/>
    </source>
</evidence>
<dbReference type="EMBL" id="SOFM01000024">
    <property type="protein sequence ID" value="TFC03996.1"/>
    <property type="molecule type" value="Genomic_DNA"/>
</dbReference>
<dbReference type="GO" id="GO:0003677">
    <property type="term" value="F:DNA binding"/>
    <property type="evidence" value="ECO:0007669"/>
    <property type="project" value="InterPro"/>
</dbReference>
<dbReference type="AlphaFoldDB" id="A0A4V3ICZ5"/>
<name>A0A4V3ICZ5_9MICO</name>